<dbReference type="Pfam" id="PF22706">
    <property type="entry name" value="Tex_central_region"/>
    <property type="match status" value="1"/>
</dbReference>
<dbReference type="Pfam" id="PF14641">
    <property type="entry name" value="HTH_44"/>
    <property type="match status" value="1"/>
</dbReference>
<dbReference type="InterPro" id="IPR035019">
    <property type="entry name" value="Spt6_SH2_N"/>
</dbReference>
<dbReference type="GO" id="GO:0034728">
    <property type="term" value="P:nucleosome organization"/>
    <property type="evidence" value="ECO:0007669"/>
    <property type="project" value="TreeGrafter"/>
</dbReference>
<dbReference type="SUPFAM" id="SSF53098">
    <property type="entry name" value="Ribonuclease H-like"/>
    <property type="match status" value="1"/>
</dbReference>
<dbReference type="InterPro" id="IPR049540">
    <property type="entry name" value="Spt6-like_S1"/>
</dbReference>
<dbReference type="PANTHER" id="PTHR10145:SF6">
    <property type="entry name" value="TRANSCRIPTION ELONGATION FACTOR SPT6"/>
    <property type="match status" value="1"/>
</dbReference>
<feature type="compositionally biased region" description="Pro residues" evidence="11">
    <location>
        <begin position="1562"/>
        <end position="1575"/>
    </location>
</feature>
<dbReference type="GO" id="GO:0140673">
    <property type="term" value="P:transcription elongation-coupled chromatin remodeling"/>
    <property type="evidence" value="ECO:0007669"/>
    <property type="project" value="InterPro"/>
</dbReference>
<dbReference type="PROSITE" id="PS50126">
    <property type="entry name" value="S1"/>
    <property type="match status" value="1"/>
</dbReference>
<keyword evidence="13" id="KW-0648">Protein biosynthesis</keyword>
<evidence type="ECO:0000259" key="12">
    <source>
        <dbReference type="PROSITE" id="PS50126"/>
    </source>
</evidence>
<comment type="subcellular location">
    <subcellularLocation>
        <location evidence="2">Chromosome</location>
    </subcellularLocation>
    <subcellularLocation>
        <location evidence="1 10">Nucleus</location>
    </subcellularLocation>
</comment>
<feature type="compositionally biased region" description="Pro residues" evidence="11">
    <location>
        <begin position="1539"/>
        <end position="1554"/>
    </location>
</feature>
<dbReference type="FunFam" id="1.10.150.850:FF:000001">
    <property type="entry name" value="Transcription elongation factor spt6"/>
    <property type="match status" value="1"/>
</dbReference>
<dbReference type="SMART" id="SM00252">
    <property type="entry name" value="SH2"/>
    <property type="match status" value="1"/>
</dbReference>
<keyword evidence="14" id="KW-1185">Reference proteome</keyword>
<accession>A0A5B0PEU4</accession>
<dbReference type="InterPro" id="IPR000980">
    <property type="entry name" value="SH2"/>
</dbReference>
<dbReference type="Gene3D" id="3.30.420.140">
    <property type="entry name" value="YqgF/RNase H-like domain"/>
    <property type="match status" value="1"/>
</dbReference>
<dbReference type="OrthoDB" id="995477at2759"/>
<dbReference type="SUPFAM" id="SSF158832">
    <property type="entry name" value="Tex N-terminal region-like"/>
    <property type="match status" value="1"/>
</dbReference>
<dbReference type="InterPro" id="IPR023319">
    <property type="entry name" value="Tex-like_HTH_dom_sf"/>
</dbReference>
<feature type="compositionally biased region" description="Basic residues" evidence="11">
    <location>
        <begin position="66"/>
        <end position="87"/>
    </location>
</feature>
<name>A0A5B0PEU4_PUCGR</name>
<keyword evidence="13" id="KW-0251">Elongation factor</keyword>
<evidence type="ECO:0000256" key="7">
    <source>
        <dbReference type="ARBA" id="ARBA00023163"/>
    </source>
</evidence>
<dbReference type="Gene3D" id="2.40.50.140">
    <property type="entry name" value="Nucleic acid-binding proteins"/>
    <property type="match status" value="1"/>
</dbReference>
<dbReference type="Pfam" id="PF14635">
    <property type="entry name" value="HHH_7"/>
    <property type="match status" value="1"/>
</dbReference>
<evidence type="ECO:0000256" key="1">
    <source>
        <dbReference type="ARBA" id="ARBA00004123"/>
    </source>
</evidence>
<dbReference type="PANTHER" id="PTHR10145">
    <property type="entry name" value="TRANSCRIPTION ELONGATION FACTOR SPT6"/>
    <property type="match status" value="1"/>
</dbReference>
<dbReference type="CDD" id="cd09928">
    <property type="entry name" value="SH2_Cterm_SPT6_like"/>
    <property type="match status" value="1"/>
</dbReference>
<dbReference type="Pfam" id="PF17674">
    <property type="entry name" value="HHH_9"/>
    <property type="match status" value="1"/>
</dbReference>
<protein>
    <recommendedName>
        <fullName evidence="4 10">Transcription elongation factor Spt6</fullName>
    </recommendedName>
</protein>
<proteinExistence type="inferred from homology"/>
<organism evidence="13 14">
    <name type="scientific">Puccinia graminis f. sp. tritici</name>
    <dbReference type="NCBI Taxonomy" id="56615"/>
    <lineage>
        <taxon>Eukaryota</taxon>
        <taxon>Fungi</taxon>
        <taxon>Dikarya</taxon>
        <taxon>Basidiomycota</taxon>
        <taxon>Pucciniomycotina</taxon>
        <taxon>Pucciniomycetes</taxon>
        <taxon>Pucciniales</taxon>
        <taxon>Pucciniaceae</taxon>
        <taxon>Puccinia</taxon>
    </lineage>
</organism>
<dbReference type="EMBL" id="VSWC01000054">
    <property type="protein sequence ID" value="KAA1099282.1"/>
    <property type="molecule type" value="Genomic_DNA"/>
</dbReference>
<dbReference type="GO" id="GO:0031491">
    <property type="term" value="F:nucleosome binding"/>
    <property type="evidence" value="ECO:0007669"/>
    <property type="project" value="TreeGrafter"/>
</dbReference>
<dbReference type="InterPro" id="IPR035420">
    <property type="entry name" value="Spt6_SH2"/>
</dbReference>
<feature type="region of interest" description="Disordered" evidence="11">
    <location>
        <begin position="1"/>
        <end position="98"/>
    </location>
</feature>
<dbReference type="InterPro" id="IPR028231">
    <property type="entry name" value="Spt6_YqgF"/>
</dbReference>
<dbReference type="FunFam" id="1.10.10.2740:FF:000002">
    <property type="entry name" value="Transcription elongation factor Spt6"/>
    <property type="match status" value="1"/>
</dbReference>
<reference evidence="13 14" key="1">
    <citation type="submission" date="2019-05" db="EMBL/GenBank/DDBJ databases">
        <title>Emergence of the Ug99 lineage of the wheat stem rust pathogen through somatic hybridization.</title>
        <authorList>
            <person name="Li F."/>
            <person name="Upadhyaya N.M."/>
            <person name="Sperschneider J."/>
            <person name="Matny O."/>
            <person name="Nguyen-Phuc H."/>
            <person name="Mago R."/>
            <person name="Raley C."/>
            <person name="Miller M.E."/>
            <person name="Silverstein K.A.T."/>
            <person name="Henningsen E."/>
            <person name="Hirsch C.D."/>
            <person name="Visser B."/>
            <person name="Pretorius Z.A."/>
            <person name="Steffenson B.J."/>
            <person name="Schwessinger B."/>
            <person name="Dodds P.N."/>
            <person name="Figueroa M."/>
        </authorList>
    </citation>
    <scope>NUCLEOTIDE SEQUENCE [LARGE SCALE GENOMIC DNA]</scope>
    <source>
        <strain evidence="13">21-0</strain>
    </source>
</reference>
<dbReference type="InterPro" id="IPR037027">
    <property type="entry name" value="YqgF/RNaseH-like_dom_sf"/>
</dbReference>
<keyword evidence="7 10" id="KW-0804">Transcription</keyword>
<feature type="compositionally biased region" description="Acidic residues" evidence="11">
    <location>
        <begin position="51"/>
        <end position="63"/>
    </location>
</feature>
<gene>
    <name evidence="13" type="primary">SPT6_2</name>
    <name evidence="13" type="ORF">PGT21_002073</name>
</gene>
<dbReference type="Gene3D" id="1.10.150.850">
    <property type="entry name" value="Spt6, helix-hairpin-helix domain"/>
    <property type="match status" value="1"/>
</dbReference>
<dbReference type="SUPFAM" id="SSF55550">
    <property type="entry name" value="SH2 domain"/>
    <property type="match status" value="1"/>
</dbReference>
<feature type="domain" description="S1 motif" evidence="12">
    <location>
        <begin position="1160"/>
        <end position="1228"/>
    </location>
</feature>
<dbReference type="InterPro" id="IPR041692">
    <property type="entry name" value="HHH_9"/>
</dbReference>
<dbReference type="Gene3D" id="3.30.505.10">
    <property type="entry name" value="SH2 domain"/>
    <property type="match status" value="2"/>
</dbReference>
<evidence type="ECO:0000256" key="8">
    <source>
        <dbReference type="ARBA" id="ARBA00023242"/>
    </source>
</evidence>
<dbReference type="Pfam" id="PF14639">
    <property type="entry name" value="YqgF"/>
    <property type="match status" value="1"/>
</dbReference>
<feature type="region of interest" description="Disordered" evidence="11">
    <location>
        <begin position="138"/>
        <end position="208"/>
    </location>
</feature>
<dbReference type="InterPro" id="IPR010994">
    <property type="entry name" value="RuvA_2-like"/>
</dbReference>
<dbReference type="InterPro" id="IPR055179">
    <property type="entry name" value="Tex-like_central_region"/>
</dbReference>
<dbReference type="PIRSF" id="PIRSF036947">
    <property type="entry name" value="Spt6"/>
    <property type="match status" value="1"/>
</dbReference>
<keyword evidence="6" id="KW-0727">SH2 domain</keyword>
<evidence type="ECO:0000256" key="5">
    <source>
        <dbReference type="ARBA" id="ARBA00022454"/>
    </source>
</evidence>
<feature type="compositionally biased region" description="Acidic residues" evidence="11">
    <location>
        <begin position="11"/>
        <end position="24"/>
    </location>
</feature>
<comment type="function">
    <text evidence="10">Plays a role in maintenance of chromatin structure during RNA polymerase II transcription elongation thereby repressing transcription initiation from cryptic promoters. Mediates the reassembly of nucleosomes onto the promoters of at least a selected set of genes during repression; the nucleosome reassembly is essential for transcriptional repression.</text>
</comment>
<dbReference type="Pfam" id="PF14632">
    <property type="entry name" value="SPT6_acidic"/>
    <property type="match status" value="1"/>
</dbReference>
<dbReference type="InterPro" id="IPR017072">
    <property type="entry name" value="TF_Spt6"/>
</dbReference>
<dbReference type="InterPro" id="IPR032706">
    <property type="entry name" value="Spt6_HHH"/>
</dbReference>
<comment type="similarity">
    <text evidence="3 10">Belongs to the SPT6 family.</text>
</comment>
<dbReference type="InterPro" id="IPR018247">
    <property type="entry name" value="EF_Hand_1_Ca_BS"/>
</dbReference>
<evidence type="ECO:0000256" key="6">
    <source>
        <dbReference type="ARBA" id="ARBA00022999"/>
    </source>
</evidence>
<evidence type="ECO:0000256" key="2">
    <source>
        <dbReference type="ARBA" id="ARBA00004286"/>
    </source>
</evidence>
<comment type="function">
    <text evidence="9">Histone H3-H4 chaperone that plays a role in maintenance of chromatin structure during RNA polymerase II transcription elongation thereby repressing transcription initiation from cryptic promoters. Mediates the reassembly of nucleosomes onto the promoters of at least a selected set of genes during repression; the nucleosome reassembly is essential for transcriptional repression. Essential for viability.</text>
</comment>
<dbReference type="GO" id="GO:0042393">
    <property type="term" value="F:histone binding"/>
    <property type="evidence" value="ECO:0007669"/>
    <property type="project" value="TreeGrafter"/>
</dbReference>
<evidence type="ECO:0000256" key="11">
    <source>
        <dbReference type="SAM" id="MobiDB-lite"/>
    </source>
</evidence>
<dbReference type="InterPro" id="IPR028088">
    <property type="entry name" value="Spt6_HTH_DNA-bd_dom"/>
</dbReference>
<feature type="compositionally biased region" description="Acidic residues" evidence="11">
    <location>
        <begin position="159"/>
        <end position="177"/>
    </location>
</feature>
<dbReference type="Proteomes" id="UP000324748">
    <property type="component" value="Unassembled WGS sequence"/>
</dbReference>
<dbReference type="Gene3D" id="1.10.3500.10">
    <property type="entry name" value="Tex N-terminal region-like"/>
    <property type="match status" value="1"/>
</dbReference>
<feature type="compositionally biased region" description="Acidic residues" evidence="11">
    <location>
        <begin position="31"/>
        <end position="41"/>
    </location>
</feature>
<dbReference type="GO" id="GO:0008023">
    <property type="term" value="C:transcription elongation factor complex"/>
    <property type="evidence" value="ECO:0007669"/>
    <property type="project" value="TreeGrafter"/>
</dbReference>
<evidence type="ECO:0000256" key="9">
    <source>
        <dbReference type="ARBA" id="ARBA00093389"/>
    </source>
</evidence>
<dbReference type="InterPro" id="IPR035018">
    <property type="entry name" value="Spt6_SH2_C"/>
</dbReference>
<dbReference type="InterPro" id="IPR028083">
    <property type="entry name" value="Spt6_acidic_N_dom"/>
</dbReference>
<dbReference type="InterPro" id="IPR012337">
    <property type="entry name" value="RNaseH-like_sf"/>
</dbReference>
<dbReference type="FunFam" id="3.30.505.10:FF:000056">
    <property type="entry name" value="Transcription elongation factor Spt6"/>
    <property type="match status" value="1"/>
</dbReference>
<dbReference type="Gene3D" id="1.10.10.2740">
    <property type="entry name" value="Spt6, Death-like domain"/>
    <property type="match status" value="1"/>
</dbReference>
<dbReference type="Pfam" id="PF14633">
    <property type="entry name" value="SH2_2"/>
    <property type="match status" value="1"/>
</dbReference>
<dbReference type="Pfam" id="PF21710">
    <property type="entry name" value="Spt6_S1"/>
    <property type="match status" value="1"/>
</dbReference>
<dbReference type="InterPro" id="IPR036860">
    <property type="entry name" value="SH2_dom_sf"/>
</dbReference>
<dbReference type="SUPFAM" id="SSF50249">
    <property type="entry name" value="Nucleic acid-binding proteins"/>
    <property type="match status" value="1"/>
</dbReference>
<dbReference type="InterPro" id="IPR042066">
    <property type="entry name" value="Spt6_death-like"/>
</dbReference>
<evidence type="ECO:0000256" key="4">
    <source>
        <dbReference type="ARBA" id="ARBA00020248"/>
    </source>
</evidence>
<dbReference type="InterPro" id="IPR012340">
    <property type="entry name" value="NA-bd_OB-fold"/>
</dbReference>
<dbReference type="FunFam" id="3.30.505.10:FF:000065">
    <property type="entry name" value="Transcription elongation factor SPT6"/>
    <property type="match status" value="1"/>
</dbReference>
<dbReference type="GO" id="GO:0003746">
    <property type="term" value="F:translation elongation factor activity"/>
    <property type="evidence" value="ECO:0007669"/>
    <property type="project" value="UniProtKB-KW"/>
</dbReference>
<evidence type="ECO:0000256" key="3">
    <source>
        <dbReference type="ARBA" id="ARBA00009253"/>
    </source>
</evidence>
<dbReference type="CDD" id="cd09918">
    <property type="entry name" value="SH2_Nterm_SPT6_like"/>
    <property type="match status" value="1"/>
</dbReference>
<dbReference type="GO" id="GO:0003677">
    <property type="term" value="F:DNA binding"/>
    <property type="evidence" value="ECO:0007669"/>
    <property type="project" value="InterPro"/>
</dbReference>
<dbReference type="InterPro" id="IPR023323">
    <property type="entry name" value="Tex-like_dom_sf"/>
</dbReference>
<dbReference type="GO" id="GO:0005694">
    <property type="term" value="C:chromosome"/>
    <property type="evidence" value="ECO:0007669"/>
    <property type="project" value="UniProtKB-SubCell"/>
</dbReference>
<evidence type="ECO:0000313" key="13">
    <source>
        <dbReference type="EMBL" id="KAA1099282.1"/>
    </source>
</evidence>
<feature type="region of interest" description="Disordered" evidence="11">
    <location>
        <begin position="1473"/>
        <end position="1590"/>
    </location>
</feature>
<feature type="compositionally biased region" description="Basic and acidic residues" evidence="11">
    <location>
        <begin position="1"/>
        <end position="10"/>
    </location>
</feature>
<dbReference type="SUPFAM" id="SSF47781">
    <property type="entry name" value="RuvA domain 2-like"/>
    <property type="match status" value="2"/>
</dbReference>
<dbReference type="PROSITE" id="PS00018">
    <property type="entry name" value="EF_HAND_1"/>
    <property type="match status" value="1"/>
</dbReference>
<evidence type="ECO:0000256" key="10">
    <source>
        <dbReference type="PIRNR" id="PIRNR036947"/>
    </source>
</evidence>
<comment type="caution">
    <text evidence="13">The sequence shown here is derived from an EMBL/GenBank/DDBJ whole genome shotgun (WGS) entry which is preliminary data.</text>
</comment>
<dbReference type="FunFam" id="3.30.420.140:FF:000007">
    <property type="entry name" value="Transcription elongation factor SPT6"/>
    <property type="match status" value="1"/>
</dbReference>
<evidence type="ECO:0000313" key="14">
    <source>
        <dbReference type="Proteomes" id="UP000324748"/>
    </source>
</evidence>
<keyword evidence="8 10" id="KW-0539">Nucleus</keyword>
<keyword evidence="5" id="KW-0158">Chromosome</keyword>
<dbReference type="Gene3D" id="1.10.10.650">
    <property type="entry name" value="RuvA domain 2-like"/>
    <property type="match status" value="1"/>
</dbReference>
<feature type="compositionally biased region" description="Basic residues" evidence="11">
    <location>
        <begin position="184"/>
        <end position="193"/>
    </location>
</feature>
<dbReference type="InterPro" id="IPR003029">
    <property type="entry name" value="S1_domain"/>
</dbReference>
<sequence>MEPTNEKDFEQTEEANEAGEEDEAVQNGLDDSSEEEEEGSEEERAVRFIADEDEEDAESEDEDRSSRKRKRKHRHRHKHSERKRHRSVANDDDEDNDLDEDDLELLAENTGVPTQRKAKVILFFVSVPDQDYVEDDLHRIFDDEDDGFETSARPRDTLGGDDLDDFIEEDEFPEDEPSNLPSRPSKRKDKHVRSSQGTTGRQKQAGRLMGALAPDVSDITKESWDEVIEVLGNGDDYAWALEIEENPNLNFDGDPDGDGEDIQAKNAAVQLKDIFEPSEIKERMLTEADEAIRLLDIPERTQLASAGLTNINSTEPVLGPEELERAAEWIAPRISQRCSESFIQPDRHGFPPLMKEHFLMAVKDVLDFFLSKYFEVPFVFMHRQDYITYHDPKGHDAQSRDIQFLTREELWKAHTLSLKYVALLERKKGLKRLFDKLGTEDDYFEECFSGIQSVEEVADLMQWLTLKYGHRLREAQADVRDDADALADLDAEGLSGPATEAKKAVRYKKALRESRYERAKSTNINHLSKEFSISARELTTNFLKHDKIHKKDDPPLQPLVYAETFCDPDTEFEEPKKAIEAAKFILSTDIGRDPLLKKHVRQLFRNHGVVTVAPTESGIHKINELHPYFAFKYLSQKPFSALKHSSQYLQIMAAEQELLVNVQVHLSPQTDRDIKTELINMFKSDDPSDESAQWNELREEILMFAIEHMLLPDAARWAKNYLKDEAEEYVAQKCADELEFVSQCCPAQHSPPFRPNHLFDGEIPSVVAVSNGAGDPKRDSVFVIFMDRQGRFRDHMKLDNLRDPDPRQAFSEFLKSRKPDVIVVGGFSASTYRLLGDVKTVSGELSERMKSEMQNAQGELTAEAISRLNFPVIVARDDTARLNQQGKRAEDEFGELPPLGRYCVALARYVQSPLNEYAAAASDLTAISFHPDQQFLPRETLQLYLERALVNIVNAVGVDINRAVNDHYYQCLLQYVCGLGPRKAQKLIKSINANPHIEGTLSLRNELITENLVTKNIFYNCAGFLRIKQDDLRPNRNIDPDILDDTRIHPEDYDVARKMAADAQELDEEDLAGQLPSQVVSDLLAAEGGHGASKLDDLNLDDFADELCRLMAQKKRLTLYQIRSELQNPYQEIRAKFEPLTPEQMFDLWTGENEATLSQGAIIPVKITRVRDRGLAVRLDSGIEGFIDQNYMVDEGTPDMSKFPVGSTTQAIVMEIHKDRFSVELNSQPKVVEAGATYRKKVETDQYFDIAQMEIDKDRVESKKKPGNRRTQRIIKHPNFHNFNAGQAEQHLANLQRGDCVIRPSSRGTDHLAVTWKVDTGIYQHIDVLELDKPNELSLGRILKIGGRYSYSDLDELIVSHVRAMARKVEEMIQHEKYKGSYDDMSNFLKTYLMANPDRSTYAFCIDKEVAGNFLIGFKANKNSPMQTWNVKVSPGAYELHGTQAGDMLSLCNAFKTQYTARAAAATAAGHGGRSEIYGRQTPSLAPNGRTPIHGGRTPMLTNRTPLVGSRTPLVTPRYPGSTPQYPPLPPAGQTYQQPVPPGYPIPPPQPPPQGWNAATPSYPPAGAPVPPPPQGYSKYMNPPPPVPPNQSSGCVPLSAFFLISVPNSQLTAADLFSIFVDCCNVDWAPPRQGYV</sequence>